<dbReference type="InterPro" id="IPR049258">
    <property type="entry name" value="ODAD1_CC"/>
</dbReference>
<evidence type="ECO:0000256" key="3">
    <source>
        <dbReference type="SAM" id="MobiDB-lite"/>
    </source>
</evidence>
<gene>
    <name evidence="5" type="primary">CCDC63</name>
    <name evidence="5" type="ORF">AOXY_G22399</name>
</gene>
<dbReference type="PANTHER" id="PTHR21694">
    <property type="entry name" value="COILED-COIL DOMAIN-CONTAINING PROTEIN 63"/>
    <property type="match status" value="1"/>
</dbReference>
<dbReference type="AlphaFoldDB" id="A0AAD8G1J0"/>
<keyword evidence="6" id="KW-1185">Reference proteome</keyword>
<accession>A0AAD8G1J0</accession>
<dbReference type="GO" id="GO:0036158">
    <property type="term" value="P:outer dynein arm assembly"/>
    <property type="evidence" value="ECO:0007669"/>
    <property type="project" value="TreeGrafter"/>
</dbReference>
<feature type="coiled-coil region" evidence="2">
    <location>
        <begin position="154"/>
        <end position="234"/>
    </location>
</feature>
<dbReference type="GO" id="GO:0005930">
    <property type="term" value="C:axoneme"/>
    <property type="evidence" value="ECO:0007669"/>
    <property type="project" value="TreeGrafter"/>
</dbReference>
<dbReference type="GO" id="GO:0003341">
    <property type="term" value="P:cilium movement"/>
    <property type="evidence" value="ECO:0007669"/>
    <property type="project" value="TreeGrafter"/>
</dbReference>
<dbReference type="PANTHER" id="PTHR21694:SF35">
    <property type="entry name" value="OUTER DYNEIN ARM-DOCKING COMPLEX SUBUNIT 1"/>
    <property type="match status" value="1"/>
</dbReference>
<protein>
    <submittedName>
        <fullName evidence="5">Coiled-coil domain-containing protein 114 isoform X2</fullName>
    </submittedName>
</protein>
<comment type="caution">
    <text evidence="5">The sequence shown here is derived from an EMBL/GenBank/DDBJ whole genome shotgun (WGS) entry which is preliminary data.</text>
</comment>
<feature type="coiled-coil region" evidence="2">
    <location>
        <begin position="26"/>
        <end position="53"/>
    </location>
</feature>
<sequence length="448" mass="51882">MPRGRSAGSLHSDSSDVDVEGIDTELIESQELMRKQLAEIEALESEHRNIMKNLLLSESRVNRQRDQNNKESLLCMLEYKDDLEQQLGWERQGLRQLDQEIRCWERRLLEQRRETGGCQEGQQQQQLQTLRTKRTLENRLDRALTRFSTQLVKNGQLREELETLRVERVRFEQLHRKLERELQATRKEIGAVIDASTAAYDSRVEAQLKVVLLKDKAEKDVAQHSSEMKELQRVIDHDRKMKEFMGIKSQERALEEEAMDANKTQGARGREERPGRTAWRPSEAAFSQIRERTGEQDLGVLVSKFIEVEDQNFALFNYVSEQNNEIQRVQGDIDEILQEVALFRAQGLRLEGQHRAVLRDMELSQDESARQAQDYEQRGSEASKILDQLKTGVFSLFSKIDCDRTVIEETLGAATGIWDTNIMTYLGLVEQKTNELLSVQSYLDSKVT</sequence>
<evidence type="ECO:0000256" key="2">
    <source>
        <dbReference type="SAM" id="Coils"/>
    </source>
</evidence>
<dbReference type="InterPro" id="IPR051876">
    <property type="entry name" value="ODA-DC/CCD"/>
</dbReference>
<organism evidence="5 6">
    <name type="scientific">Acipenser oxyrinchus oxyrinchus</name>
    <dbReference type="NCBI Taxonomy" id="40147"/>
    <lineage>
        <taxon>Eukaryota</taxon>
        <taxon>Metazoa</taxon>
        <taxon>Chordata</taxon>
        <taxon>Craniata</taxon>
        <taxon>Vertebrata</taxon>
        <taxon>Euteleostomi</taxon>
        <taxon>Actinopterygii</taxon>
        <taxon>Chondrostei</taxon>
        <taxon>Acipenseriformes</taxon>
        <taxon>Acipenseridae</taxon>
        <taxon>Acipenser</taxon>
    </lineage>
</organism>
<dbReference type="EMBL" id="JAGXEW010000022">
    <property type="protein sequence ID" value="KAK1159632.1"/>
    <property type="molecule type" value="Genomic_DNA"/>
</dbReference>
<keyword evidence="1 2" id="KW-0175">Coiled coil</keyword>
<evidence type="ECO:0000256" key="1">
    <source>
        <dbReference type="ARBA" id="ARBA00023054"/>
    </source>
</evidence>
<dbReference type="Proteomes" id="UP001230051">
    <property type="component" value="Unassembled WGS sequence"/>
</dbReference>
<evidence type="ECO:0000259" key="4">
    <source>
        <dbReference type="Pfam" id="PF21773"/>
    </source>
</evidence>
<reference evidence="5" key="1">
    <citation type="submission" date="2022-02" db="EMBL/GenBank/DDBJ databases">
        <title>Atlantic sturgeon de novo genome assembly.</title>
        <authorList>
            <person name="Stock M."/>
            <person name="Klopp C."/>
            <person name="Guiguen Y."/>
            <person name="Cabau C."/>
            <person name="Parinello H."/>
            <person name="Santidrian Yebra-Pimentel E."/>
            <person name="Kuhl H."/>
            <person name="Dirks R.P."/>
            <person name="Guessner J."/>
            <person name="Wuertz S."/>
            <person name="Du K."/>
            <person name="Schartl M."/>
        </authorList>
    </citation>
    <scope>NUCLEOTIDE SEQUENCE</scope>
    <source>
        <strain evidence="5">STURGEONOMICS-FGT-2020</strain>
        <tissue evidence="5">Whole blood</tissue>
    </source>
</reference>
<name>A0AAD8G1J0_ACIOX</name>
<evidence type="ECO:0000313" key="6">
    <source>
        <dbReference type="Proteomes" id="UP001230051"/>
    </source>
</evidence>
<feature type="region of interest" description="Disordered" evidence="3">
    <location>
        <begin position="1"/>
        <end position="20"/>
    </location>
</feature>
<feature type="region of interest" description="Disordered" evidence="3">
    <location>
        <begin position="254"/>
        <end position="281"/>
    </location>
</feature>
<evidence type="ECO:0000313" key="5">
    <source>
        <dbReference type="EMBL" id="KAK1159632.1"/>
    </source>
</evidence>
<feature type="coiled-coil region" evidence="2">
    <location>
        <begin position="319"/>
        <end position="378"/>
    </location>
</feature>
<dbReference type="Pfam" id="PF21773">
    <property type="entry name" value="ODAD1_CC"/>
    <property type="match status" value="1"/>
</dbReference>
<proteinExistence type="predicted"/>
<feature type="domain" description="ODAD1 central coiled coil region" evidence="4">
    <location>
        <begin position="132"/>
        <end position="412"/>
    </location>
</feature>